<evidence type="ECO:0000256" key="1">
    <source>
        <dbReference type="ARBA" id="ARBA00004141"/>
    </source>
</evidence>
<comment type="caution">
    <text evidence="8">The sequence shown here is derived from an EMBL/GenBank/DDBJ whole genome shotgun (WGS) entry which is preliminary data.</text>
</comment>
<evidence type="ECO:0000256" key="7">
    <source>
        <dbReference type="SAM" id="Phobius"/>
    </source>
</evidence>
<dbReference type="PRINTS" id="PR00783">
    <property type="entry name" value="MINTRINSICP"/>
</dbReference>
<dbReference type="GO" id="GO:0015267">
    <property type="term" value="F:channel activity"/>
    <property type="evidence" value="ECO:0007669"/>
    <property type="project" value="InterPro"/>
</dbReference>
<evidence type="ECO:0000313" key="9">
    <source>
        <dbReference type="Proteomes" id="UP000436088"/>
    </source>
</evidence>
<dbReference type="GO" id="GO:0016020">
    <property type="term" value="C:membrane"/>
    <property type="evidence" value="ECO:0007669"/>
    <property type="project" value="UniProtKB-SubCell"/>
</dbReference>
<dbReference type="InterPro" id="IPR000425">
    <property type="entry name" value="MIP"/>
</dbReference>
<dbReference type="AlphaFoldDB" id="A0A6A3B2J9"/>
<dbReference type="Pfam" id="PF00230">
    <property type="entry name" value="MIP"/>
    <property type="match status" value="1"/>
</dbReference>
<gene>
    <name evidence="8" type="ORF">F3Y22_tig00110331pilonHSYRG00145</name>
</gene>
<name>A0A6A3B2J9_HIBSY</name>
<protein>
    <submittedName>
        <fullName evidence="8">Aquaporin PIP2-7</fullName>
    </submittedName>
</protein>
<organism evidence="8 9">
    <name type="scientific">Hibiscus syriacus</name>
    <name type="common">Rose of Sharon</name>
    <dbReference type="NCBI Taxonomy" id="106335"/>
    <lineage>
        <taxon>Eukaryota</taxon>
        <taxon>Viridiplantae</taxon>
        <taxon>Streptophyta</taxon>
        <taxon>Embryophyta</taxon>
        <taxon>Tracheophyta</taxon>
        <taxon>Spermatophyta</taxon>
        <taxon>Magnoliopsida</taxon>
        <taxon>eudicotyledons</taxon>
        <taxon>Gunneridae</taxon>
        <taxon>Pentapetalae</taxon>
        <taxon>rosids</taxon>
        <taxon>malvids</taxon>
        <taxon>Malvales</taxon>
        <taxon>Malvaceae</taxon>
        <taxon>Malvoideae</taxon>
        <taxon>Hibiscus</taxon>
    </lineage>
</organism>
<evidence type="ECO:0000256" key="3">
    <source>
        <dbReference type="ARBA" id="ARBA00022989"/>
    </source>
</evidence>
<dbReference type="InterPro" id="IPR034294">
    <property type="entry name" value="Aquaporin_transptr"/>
</dbReference>
<feature type="region of interest" description="Disordered" evidence="6">
    <location>
        <begin position="1"/>
        <end position="20"/>
    </location>
</feature>
<accession>A0A6A3B2J9</accession>
<dbReference type="InterPro" id="IPR023271">
    <property type="entry name" value="Aquaporin-like"/>
</dbReference>
<comment type="subcellular location">
    <subcellularLocation>
        <location evidence="1">Membrane</location>
        <topology evidence="1">Multi-pass membrane protein</topology>
    </subcellularLocation>
</comment>
<sequence>MSNVVSKEKLSPKTARFPQHEGTMSSIDQIFSTRRSSVILRQPDFLNTKEQCHPPTRSPQREGAVSSLDNQILRQSDFLNANFGLLFFSGVLRSKVRPPIVVVKGWFSPIHGIGVCLGWLSVKVLLKIGEAICGIGLVKAFMKHEYNSLGSGANSVASSYNKGTALGAEIIGTFVLVYTVFSATDPMRNACDSHVPVLAPLSIRFVVFMVHLAIIPISGIGINSARSFSAVIYNNDKAWDDPISFYNIIYEHVFLPSL</sequence>
<keyword evidence="2 5" id="KW-0812">Transmembrane</keyword>
<evidence type="ECO:0000256" key="6">
    <source>
        <dbReference type="SAM" id="MobiDB-lite"/>
    </source>
</evidence>
<evidence type="ECO:0000256" key="4">
    <source>
        <dbReference type="ARBA" id="ARBA00023136"/>
    </source>
</evidence>
<comment type="similarity">
    <text evidence="5">Belongs to the MIP/aquaporin (TC 1.A.8) family.</text>
</comment>
<keyword evidence="5" id="KW-0813">Transport</keyword>
<dbReference type="EMBL" id="VEPZ02000936">
    <property type="protein sequence ID" value="KAE8709472.1"/>
    <property type="molecule type" value="Genomic_DNA"/>
</dbReference>
<keyword evidence="4 7" id="KW-0472">Membrane</keyword>
<feature type="compositionally biased region" description="Basic and acidic residues" evidence="6">
    <location>
        <begin position="1"/>
        <end position="11"/>
    </location>
</feature>
<reference evidence="8" key="1">
    <citation type="submission" date="2019-09" db="EMBL/GenBank/DDBJ databases">
        <title>Draft genome information of white flower Hibiscus syriacus.</title>
        <authorList>
            <person name="Kim Y.-M."/>
        </authorList>
    </citation>
    <scope>NUCLEOTIDE SEQUENCE [LARGE SCALE GENOMIC DNA]</scope>
    <source>
        <strain evidence="8">YM2019G1</strain>
    </source>
</reference>
<keyword evidence="3 7" id="KW-1133">Transmembrane helix</keyword>
<proteinExistence type="inferred from homology"/>
<evidence type="ECO:0000313" key="8">
    <source>
        <dbReference type="EMBL" id="KAE8709472.1"/>
    </source>
</evidence>
<feature type="transmembrane region" description="Helical" evidence="7">
    <location>
        <begin position="201"/>
        <end position="222"/>
    </location>
</feature>
<dbReference type="PANTHER" id="PTHR45687">
    <property type="entry name" value="AQUAPORIN OR AQUAGLYCEROPORIN RELATED"/>
    <property type="match status" value="1"/>
</dbReference>
<dbReference type="Gene3D" id="1.20.1080.10">
    <property type="entry name" value="Glycerol uptake facilitator protein"/>
    <property type="match status" value="1"/>
</dbReference>
<keyword evidence="9" id="KW-1185">Reference proteome</keyword>
<dbReference type="Proteomes" id="UP000436088">
    <property type="component" value="Unassembled WGS sequence"/>
</dbReference>
<feature type="transmembrane region" description="Helical" evidence="7">
    <location>
        <begin position="163"/>
        <end position="181"/>
    </location>
</feature>
<evidence type="ECO:0000256" key="5">
    <source>
        <dbReference type="RuleBase" id="RU000477"/>
    </source>
</evidence>
<evidence type="ECO:0000256" key="2">
    <source>
        <dbReference type="ARBA" id="ARBA00022692"/>
    </source>
</evidence>
<dbReference type="SUPFAM" id="SSF81338">
    <property type="entry name" value="Aquaporin-like"/>
    <property type="match status" value="1"/>
</dbReference>